<dbReference type="InterPro" id="IPR018607">
    <property type="entry name" value="Ctf8"/>
</dbReference>
<reference evidence="8 9" key="1">
    <citation type="submission" date="2015-06" db="EMBL/GenBank/DDBJ databases">
        <title>Draft genome of the ant-associated black yeast Phialophora attae CBS 131958.</title>
        <authorList>
            <person name="Moreno L.F."/>
            <person name="Stielow B.J."/>
            <person name="de Hoog S."/>
            <person name="Vicente V.A."/>
            <person name="Weiss V.A."/>
            <person name="de Vries M."/>
            <person name="Cruz L.M."/>
            <person name="Souza E.M."/>
        </authorList>
    </citation>
    <scope>NUCLEOTIDE SEQUENCE [LARGE SCALE GENOMIC DNA]</scope>
    <source>
        <strain evidence="8 9">CBS 131958</strain>
    </source>
</reference>
<organism evidence="8 9">
    <name type="scientific">Cyphellophora attinorum</name>
    <dbReference type="NCBI Taxonomy" id="1664694"/>
    <lineage>
        <taxon>Eukaryota</taxon>
        <taxon>Fungi</taxon>
        <taxon>Dikarya</taxon>
        <taxon>Ascomycota</taxon>
        <taxon>Pezizomycotina</taxon>
        <taxon>Eurotiomycetes</taxon>
        <taxon>Chaetothyriomycetidae</taxon>
        <taxon>Chaetothyriales</taxon>
        <taxon>Cyphellophoraceae</taxon>
        <taxon>Cyphellophora</taxon>
    </lineage>
</organism>
<comment type="caution">
    <text evidence="8">The sequence shown here is derived from an EMBL/GenBank/DDBJ whole genome shotgun (WGS) entry which is preliminary data.</text>
</comment>
<dbReference type="OrthoDB" id="121932at2759"/>
<dbReference type="RefSeq" id="XP_018000699.1">
    <property type="nucleotide sequence ID" value="XM_018139461.1"/>
</dbReference>
<dbReference type="PANTHER" id="PTHR28605:SF1">
    <property type="entry name" value="CHROMOSOME TRANSMISSION FIDELITY FACTOR 8"/>
    <property type="match status" value="1"/>
</dbReference>
<evidence type="ECO:0000256" key="7">
    <source>
        <dbReference type="SAM" id="MobiDB-lite"/>
    </source>
</evidence>
<comment type="similarity">
    <text evidence="6">Belongs to the CTF8 family.</text>
</comment>
<keyword evidence="9" id="KW-1185">Reference proteome</keyword>
<dbReference type="AlphaFoldDB" id="A0A0N1NZK4"/>
<name>A0A0N1NZK4_9EURO</name>
<feature type="compositionally biased region" description="Low complexity" evidence="7">
    <location>
        <begin position="51"/>
        <end position="66"/>
    </location>
</feature>
<evidence type="ECO:0000256" key="2">
    <source>
        <dbReference type="ARBA" id="ARBA00022705"/>
    </source>
</evidence>
<evidence type="ECO:0000313" key="8">
    <source>
        <dbReference type="EMBL" id="KPI40736.1"/>
    </source>
</evidence>
<evidence type="ECO:0000256" key="4">
    <source>
        <dbReference type="ARBA" id="ARBA00023242"/>
    </source>
</evidence>
<feature type="region of interest" description="Disordered" evidence="7">
    <location>
        <begin position="48"/>
        <end position="69"/>
    </location>
</feature>
<evidence type="ECO:0000256" key="1">
    <source>
        <dbReference type="ARBA" id="ARBA00004123"/>
    </source>
</evidence>
<dbReference type="VEuPathDB" id="FungiDB:AB675_10673"/>
<feature type="region of interest" description="Disordered" evidence="7">
    <location>
        <begin position="1"/>
        <end position="28"/>
    </location>
</feature>
<evidence type="ECO:0008006" key="10">
    <source>
        <dbReference type="Google" id="ProtNLM"/>
    </source>
</evidence>
<keyword evidence="5" id="KW-0131">Cell cycle</keyword>
<keyword evidence="3" id="KW-0238">DNA-binding</keyword>
<protein>
    <recommendedName>
        <fullName evidence="10">Chromosome transmission fidelity protein 8</fullName>
    </recommendedName>
</protein>
<dbReference type="GO" id="GO:0003677">
    <property type="term" value="F:DNA binding"/>
    <property type="evidence" value="ECO:0007669"/>
    <property type="project" value="UniProtKB-KW"/>
</dbReference>
<dbReference type="GO" id="GO:0006260">
    <property type="term" value="P:DNA replication"/>
    <property type="evidence" value="ECO:0007669"/>
    <property type="project" value="UniProtKB-KW"/>
</dbReference>
<dbReference type="PANTHER" id="PTHR28605">
    <property type="entry name" value="CTF8, CHROMOSOME TRANSMISSION FIDELITY FACTOR 8 HOMOLOG (S. CEREVISIAE)"/>
    <property type="match status" value="1"/>
</dbReference>
<evidence type="ECO:0000256" key="3">
    <source>
        <dbReference type="ARBA" id="ARBA00023125"/>
    </source>
</evidence>
<dbReference type="GO" id="GO:0031390">
    <property type="term" value="C:Ctf18 RFC-like complex"/>
    <property type="evidence" value="ECO:0007669"/>
    <property type="project" value="InterPro"/>
</dbReference>
<keyword evidence="4" id="KW-0539">Nucleus</keyword>
<accession>A0A0N1NZK4</accession>
<keyword evidence="2" id="KW-0235">DNA replication</keyword>
<dbReference type="Proteomes" id="UP000038010">
    <property type="component" value="Unassembled WGS sequence"/>
</dbReference>
<sequence length="160" mass="17421">MPSFPLHLTPKALPTSTTAPRKPENPLPTLLRTPSGLAILEIQGTIHAPFPTADSPSTNTSTSDNAIQTPIGRLEFPLYDASTDTAADTKWTKKVYLYVGQHQRLVGEVKKLGTPLGVLRRRETPGDAERGWPKGSEDEGLEVAEVVRWKIVFGGRAEPV</sequence>
<evidence type="ECO:0000256" key="5">
    <source>
        <dbReference type="ARBA" id="ARBA00023306"/>
    </source>
</evidence>
<dbReference type="Pfam" id="PF09696">
    <property type="entry name" value="Ctf8"/>
    <property type="match status" value="1"/>
</dbReference>
<evidence type="ECO:0000313" key="9">
    <source>
        <dbReference type="Proteomes" id="UP000038010"/>
    </source>
</evidence>
<proteinExistence type="inferred from homology"/>
<dbReference type="STRING" id="1664694.A0A0N1NZK4"/>
<gene>
    <name evidence="8" type="ORF">AB675_10673</name>
</gene>
<dbReference type="GO" id="GO:0007064">
    <property type="term" value="P:mitotic sister chromatid cohesion"/>
    <property type="evidence" value="ECO:0007669"/>
    <property type="project" value="InterPro"/>
</dbReference>
<evidence type="ECO:0000256" key="6">
    <source>
        <dbReference type="ARBA" id="ARBA00038447"/>
    </source>
</evidence>
<comment type="subcellular location">
    <subcellularLocation>
        <location evidence="1">Nucleus</location>
    </subcellularLocation>
</comment>
<dbReference type="GeneID" id="28731341"/>
<dbReference type="EMBL" id="LFJN01000011">
    <property type="protein sequence ID" value="KPI40736.1"/>
    <property type="molecule type" value="Genomic_DNA"/>
</dbReference>